<gene>
    <name evidence="1" type="ORF">TAF16_1816</name>
</gene>
<name>A0A178TAW4_9BACL</name>
<dbReference type="PATRIC" id="fig|33934.7.peg.874"/>
<accession>A0A178TAW4</accession>
<organism evidence="1 2">
    <name type="scientific">Anoxybacillus flavithermus</name>
    <dbReference type="NCBI Taxonomy" id="33934"/>
    <lineage>
        <taxon>Bacteria</taxon>
        <taxon>Bacillati</taxon>
        <taxon>Bacillota</taxon>
        <taxon>Bacilli</taxon>
        <taxon>Bacillales</taxon>
        <taxon>Anoxybacillaceae</taxon>
        <taxon>Anoxybacillus</taxon>
    </lineage>
</organism>
<evidence type="ECO:0000313" key="2">
    <source>
        <dbReference type="Proteomes" id="UP000078336"/>
    </source>
</evidence>
<proteinExistence type="predicted"/>
<protein>
    <submittedName>
        <fullName evidence="1">Uncharacterized protein</fullName>
    </submittedName>
</protein>
<reference evidence="1 2" key="1">
    <citation type="submission" date="2016-03" db="EMBL/GenBank/DDBJ databases">
        <title>Spore heat resistance.</title>
        <authorList>
            <person name="Boekhorst J."/>
            <person name="Berendsen E.M."/>
            <person name="Wells-Bennik M.H."/>
            <person name="Kuipers O.P."/>
        </authorList>
    </citation>
    <scope>NUCLEOTIDE SEQUENCE [LARGE SCALE GENOMIC DNA]</scope>
    <source>
        <strain evidence="1 2">AF16</strain>
    </source>
</reference>
<dbReference type="EMBL" id="LUCQ01000105">
    <property type="protein sequence ID" value="OAO78549.1"/>
    <property type="molecule type" value="Genomic_DNA"/>
</dbReference>
<keyword evidence="2" id="KW-1185">Reference proteome</keyword>
<dbReference type="Proteomes" id="UP000078336">
    <property type="component" value="Unassembled WGS sequence"/>
</dbReference>
<sequence length="72" mass="8409">MIDKLPSITLQAKLEHDEELATKLAQFREILHQLPKEINMKLFLGESDKGSDLKINIRHFLVDEVKEYFGLE</sequence>
<evidence type="ECO:0000313" key="1">
    <source>
        <dbReference type="EMBL" id="OAO78549.1"/>
    </source>
</evidence>
<dbReference type="RefSeq" id="WP_064214302.1">
    <property type="nucleotide sequence ID" value="NZ_JABJUV010000001.1"/>
</dbReference>
<dbReference type="AlphaFoldDB" id="A0A178TAW4"/>
<comment type="caution">
    <text evidence="1">The sequence shown here is derived from an EMBL/GenBank/DDBJ whole genome shotgun (WGS) entry which is preliminary data.</text>
</comment>